<dbReference type="InterPro" id="IPR036047">
    <property type="entry name" value="F-box-like_dom_sf"/>
</dbReference>
<dbReference type="AlphaFoldDB" id="A0ABC8Y8C4"/>
<evidence type="ECO:0000313" key="4">
    <source>
        <dbReference type="Proteomes" id="UP001497457"/>
    </source>
</evidence>
<dbReference type="PANTHER" id="PTHR34223">
    <property type="entry name" value="OS11G0201299 PROTEIN"/>
    <property type="match status" value="1"/>
</dbReference>
<feature type="domain" description="F-box" evidence="2">
    <location>
        <begin position="74"/>
        <end position="106"/>
    </location>
</feature>
<dbReference type="SUPFAM" id="SSF81383">
    <property type="entry name" value="F-box domain"/>
    <property type="match status" value="1"/>
</dbReference>
<sequence length="509" mass="57045">MRQGEVVDSARSPPFRSHYLRLPNHCLDLTCCFLAPQSAGSRARSLFDRMSERQSAKKPATPAGADADDPFAALPDAILQHILSFLPAQPAVRTCVLARRWRRLWEGAPGLRITAANAPEPPCAPDDLVSSGELREFVDHLLLLRGGAPLDSCEFMFDVRADADVPHVNLWIRHVIRCQLRRLELSITRENDVRGLRFHVDNLPLVSRHLRRLELYDTESNDSFLDFSGCPGLEELEINNGGFIRAKRISSKSVKWLSVIDCSFNDRFRTRIDVPSLISLQLDDPWDRTPVLGSMPLLVAASVRLDTGCVMSLDWCDTSDSGDCDDENCPGCYGLEGDYRTANGTNKNRSVLLNGLSEASSLVLTDDSKAQKFIFKRDVKWCPIFRKLKTLVLNDYWCVPPDFRELACLLEHSPVLEKLTIQMFSKGPEHEVQINGSYSPMEGSAAISENLKIVEVKCEVVDKGVLKVLDFLQTLNIDFNFEDEEEVLAKDGPTTAINCIKKWKGLSLL</sequence>
<dbReference type="CDD" id="cd22160">
    <property type="entry name" value="F-box_AtFBL13-like"/>
    <property type="match status" value="1"/>
</dbReference>
<dbReference type="Gene3D" id="1.20.1280.50">
    <property type="match status" value="1"/>
</dbReference>
<gene>
    <name evidence="3" type="ORF">URODEC1_LOCUS32101</name>
</gene>
<dbReference type="InterPro" id="IPR001810">
    <property type="entry name" value="F-box_dom"/>
</dbReference>
<feature type="region of interest" description="Disordered" evidence="1">
    <location>
        <begin position="45"/>
        <end position="67"/>
    </location>
</feature>
<feature type="compositionally biased region" description="Low complexity" evidence="1">
    <location>
        <begin position="57"/>
        <end position="67"/>
    </location>
</feature>
<protein>
    <recommendedName>
        <fullName evidence="2">F-box domain-containing protein</fullName>
    </recommendedName>
</protein>
<dbReference type="Proteomes" id="UP001497457">
    <property type="component" value="Chromosome 16b"/>
</dbReference>
<dbReference type="SUPFAM" id="SSF52047">
    <property type="entry name" value="RNI-like"/>
    <property type="match status" value="1"/>
</dbReference>
<keyword evidence="4" id="KW-1185">Reference proteome</keyword>
<evidence type="ECO:0000259" key="2">
    <source>
        <dbReference type="Pfam" id="PF00646"/>
    </source>
</evidence>
<dbReference type="PANTHER" id="PTHR34223:SF80">
    <property type="entry name" value="OS11G0205900 PROTEIN"/>
    <property type="match status" value="1"/>
</dbReference>
<accession>A0ABC8Y8C4</accession>
<dbReference type="InterPro" id="IPR053197">
    <property type="entry name" value="F-box_SCFL_complex_component"/>
</dbReference>
<evidence type="ECO:0000313" key="3">
    <source>
        <dbReference type="EMBL" id="CAL4939729.1"/>
    </source>
</evidence>
<organism evidence="3 4">
    <name type="scientific">Urochloa decumbens</name>
    <dbReference type="NCBI Taxonomy" id="240449"/>
    <lineage>
        <taxon>Eukaryota</taxon>
        <taxon>Viridiplantae</taxon>
        <taxon>Streptophyta</taxon>
        <taxon>Embryophyta</taxon>
        <taxon>Tracheophyta</taxon>
        <taxon>Spermatophyta</taxon>
        <taxon>Magnoliopsida</taxon>
        <taxon>Liliopsida</taxon>
        <taxon>Poales</taxon>
        <taxon>Poaceae</taxon>
        <taxon>PACMAD clade</taxon>
        <taxon>Panicoideae</taxon>
        <taxon>Panicodae</taxon>
        <taxon>Paniceae</taxon>
        <taxon>Melinidinae</taxon>
        <taxon>Urochloa</taxon>
    </lineage>
</organism>
<proteinExistence type="predicted"/>
<dbReference type="InterPro" id="IPR053781">
    <property type="entry name" value="F-box_AtFBL13-like"/>
</dbReference>
<name>A0ABC8Y8C4_9POAL</name>
<reference evidence="3" key="1">
    <citation type="submission" date="2024-10" db="EMBL/GenBank/DDBJ databases">
        <authorList>
            <person name="Ryan C."/>
        </authorList>
    </citation>
    <scope>NUCLEOTIDE SEQUENCE [LARGE SCALE GENOMIC DNA]</scope>
</reference>
<feature type="compositionally biased region" description="Basic and acidic residues" evidence="1">
    <location>
        <begin position="45"/>
        <end position="55"/>
    </location>
</feature>
<dbReference type="Pfam" id="PF00646">
    <property type="entry name" value="F-box"/>
    <property type="match status" value="1"/>
</dbReference>
<dbReference type="EMBL" id="OZ075126">
    <property type="protein sequence ID" value="CAL4939729.1"/>
    <property type="molecule type" value="Genomic_DNA"/>
</dbReference>
<evidence type="ECO:0000256" key="1">
    <source>
        <dbReference type="SAM" id="MobiDB-lite"/>
    </source>
</evidence>